<organism evidence="2 3">
    <name type="scientific">Hyaloperonospora arabidopsidis (strain Emoy2)</name>
    <name type="common">Downy mildew agent</name>
    <name type="synonym">Peronospora arabidopsidis</name>
    <dbReference type="NCBI Taxonomy" id="559515"/>
    <lineage>
        <taxon>Eukaryota</taxon>
        <taxon>Sar</taxon>
        <taxon>Stramenopiles</taxon>
        <taxon>Oomycota</taxon>
        <taxon>Peronosporomycetes</taxon>
        <taxon>Peronosporales</taxon>
        <taxon>Peronosporaceae</taxon>
        <taxon>Hyaloperonospora</taxon>
    </lineage>
</organism>
<dbReference type="EnsemblProtists" id="HpaT802764">
    <property type="protein sequence ID" value="HpaP802764"/>
    <property type="gene ID" value="HpaG802764"/>
</dbReference>
<keyword evidence="1" id="KW-0472">Membrane</keyword>
<dbReference type="HOGENOM" id="CLU_1386526_0_0_1"/>
<evidence type="ECO:0000313" key="3">
    <source>
        <dbReference type="Proteomes" id="UP000011713"/>
    </source>
</evidence>
<evidence type="ECO:0000313" key="2">
    <source>
        <dbReference type="EnsemblProtists" id="HpaP802764"/>
    </source>
</evidence>
<dbReference type="InParanoid" id="M4B905"/>
<keyword evidence="3" id="KW-1185">Reference proteome</keyword>
<name>M4B905_HYAAE</name>
<accession>M4B905</accession>
<dbReference type="EMBL" id="JH598009">
    <property type="status" value="NOT_ANNOTATED_CDS"/>
    <property type="molecule type" value="Genomic_DNA"/>
</dbReference>
<dbReference type="VEuPathDB" id="FungiDB:HpaG802764"/>
<sequence>MKHEQALGRIVLMLYMIKQCNYRQFSRVTMHSSCVQRTIEAPSERAPAMRRYNLGKEAAQSILSSVRKMLDARRQSHHIKIPAMEVDPSAAATRVPIKLPGNVLELLEASAQLNMPLEVRLVIALVALLFFLLLLIMGLWDRYGKEIGELYTSPMGTKAQEQNVSDVKVHDVADEFTMYQKLPTFFYEYVPRQKKHN</sequence>
<reference evidence="3" key="1">
    <citation type="journal article" date="2010" name="Science">
        <title>Signatures of adaptation to obligate biotrophy in the Hyaloperonospora arabidopsidis genome.</title>
        <authorList>
            <person name="Baxter L."/>
            <person name="Tripathy S."/>
            <person name="Ishaque N."/>
            <person name="Boot N."/>
            <person name="Cabral A."/>
            <person name="Kemen E."/>
            <person name="Thines M."/>
            <person name="Ah-Fong A."/>
            <person name="Anderson R."/>
            <person name="Badejoko W."/>
            <person name="Bittner-Eddy P."/>
            <person name="Boore J.L."/>
            <person name="Chibucos M.C."/>
            <person name="Coates M."/>
            <person name="Dehal P."/>
            <person name="Delehaunty K."/>
            <person name="Dong S."/>
            <person name="Downton P."/>
            <person name="Dumas B."/>
            <person name="Fabro G."/>
            <person name="Fronick C."/>
            <person name="Fuerstenberg S.I."/>
            <person name="Fulton L."/>
            <person name="Gaulin E."/>
            <person name="Govers F."/>
            <person name="Hughes L."/>
            <person name="Humphray S."/>
            <person name="Jiang R.H."/>
            <person name="Judelson H."/>
            <person name="Kamoun S."/>
            <person name="Kyung K."/>
            <person name="Meijer H."/>
            <person name="Minx P."/>
            <person name="Morris P."/>
            <person name="Nelson J."/>
            <person name="Phuntumart V."/>
            <person name="Qutob D."/>
            <person name="Rehmany A."/>
            <person name="Rougon-Cardoso A."/>
            <person name="Ryden P."/>
            <person name="Torto-Alalibo T."/>
            <person name="Studholme D."/>
            <person name="Wang Y."/>
            <person name="Win J."/>
            <person name="Wood J."/>
            <person name="Clifton S.W."/>
            <person name="Rogers J."/>
            <person name="Van den Ackerveken G."/>
            <person name="Jones J.D."/>
            <person name="McDowell J.M."/>
            <person name="Beynon J."/>
            <person name="Tyler B.M."/>
        </authorList>
    </citation>
    <scope>NUCLEOTIDE SEQUENCE [LARGE SCALE GENOMIC DNA]</scope>
    <source>
        <strain evidence="3">Emoy2</strain>
    </source>
</reference>
<proteinExistence type="predicted"/>
<dbReference type="AlphaFoldDB" id="M4B905"/>
<keyword evidence="1" id="KW-0812">Transmembrane</keyword>
<reference evidence="2" key="2">
    <citation type="submission" date="2015-06" db="UniProtKB">
        <authorList>
            <consortium name="EnsemblProtists"/>
        </authorList>
    </citation>
    <scope>IDENTIFICATION</scope>
    <source>
        <strain evidence="2">Emoy2</strain>
    </source>
</reference>
<protein>
    <submittedName>
        <fullName evidence="2">Uncharacterized protein</fullName>
    </submittedName>
</protein>
<dbReference type="eggNOG" id="ENOG502SARY">
    <property type="taxonomic scope" value="Eukaryota"/>
</dbReference>
<evidence type="ECO:0000256" key="1">
    <source>
        <dbReference type="SAM" id="Phobius"/>
    </source>
</evidence>
<feature type="transmembrane region" description="Helical" evidence="1">
    <location>
        <begin position="121"/>
        <end position="140"/>
    </location>
</feature>
<dbReference type="Proteomes" id="UP000011713">
    <property type="component" value="Unassembled WGS sequence"/>
</dbReference>
<keyword evidence="1" id="KW-1133">Transmembrane helix</keyword>